<evidence type="ECO:0000313" key="3">
    <source>
        <dbReference type="Proteomes" id="UP001374584"/>
    </source>
</evidence>
<dbReference type="GO" id="GO:0017178">
    <property type="term" value="F:diphthine-ammonia ligase activity"/>
    <property type="evidence" value="ECO:0007669"/>
    <property type="project" value="TreeGrafter"/>
</dbReference>
<organism evidence="1 3">
    <name type="scientific">Phaseolus coccineus</name>
    <name type="common">Scarlet runner bean</name>
    <name type="synonym">Phaseolus multiflorus</name>
    <dbReference type="NCBI Taxonomy" id="3886"/>
    <lineage>
        <taxon>Eukaryota</taxon>
        <taxon>Viridiplantae</taxon>
        <taxon>Streptophyta</taxon>
        <taxon>Embryophyta</taxon>
        <taxon>Tracheophyta</taxon>
        <taxon>Spermatophyta</taxon>
        <taxon>Magnoliopsida</taxon>
        <taxon>eudicotyledons</taxon>
        <taxon>Gunneridae</taxon>
        <taxon>Pentapetalae</taxon>
        <taxon>rosids</taxon>
        <taxon>fabids</taxon>
        <taxon>Fabales</taxon>
        <taxon>Fabaceae</taxon>
        <taxon>Papilionoideae</taxon>
        <taxon>50 kb inversion clade</taxon>
        <taxon>NPAAA clade</taxon>
        <taxon>indigoferoid/millettioid clade</taxon>
        <taxon>Phaseoleae</taxon>
        <taxon>Phaseolus</taxon>
    </lineage>
</organism>
<dbReference type="Gene3D" id="3.30.1330.40">
    <property type="entry name" value="RutC-like"/>
    <property type="match status" value="1"/>
</dbReference>
<evidence type="ECO:0000313" key="1">
    <source>
        <dbReference type="EMBL" id="KAK7364440.1"/>
    </source>
</evidence>
<gene>
    <name evidence="1" type="ORF">VNO80_13103</name>
    <name evidence="2" type="ORF">VNO80_13110</name>
</gene>
<name>A0AAN9N0G8_PHACN</name>
<dbReference type="PANTHER" id="PTHR12196:SF2">
    <property type="entry name" value="DIPHTHINE--AMMONIA LIGASE"/>
    <property type="match status" value="1"/>
</dbReference>
<dbReference type="EMBL" id="JAYMYR010000005">
    <property type="protein sequence ID" value="KAK7364445.1"/>
    <property type="molecule type" value="Genomic_DNA"/>
</dbReference>
<comment type="caution">
    <text evidence="1">The sequence shown here is derived from an EMBL/GenBank/DDBJ whole genome shotgun (WGS) entry which is preliminary data.</text>
</comment>
<dbReference type="EMBL" id="JAYMYR010000005">
    <property type="protein sequence ID" value="KAK7364440.1"/>
    <property type="molecule type" value="Genomic_DNA"/>
</dbReference>
<protein>
    <submittedName>
        <fullName evidence="1">Uncharacterized protein</fullName>
    </submittedName>
</protein>
<accession>A0AAN9N0G8</accession>
<dbReference type="AlphaFoldDB" id="A0AAN9N0G8"/>
<dbReference type="SUPFAM" id="SSF55298">
    <property type="entry name" value="YjgF-like"/>
    <property type="match status" value="1"/>
</dbReference>
<dbReference type="InterPro" id="IPR030662">
    <property type="entry name" value="DPH6/MJ0570"/>
</dbReference>
<reference evidence="1 3" key="1">
    <citation type="submission" date="2024-01" db="EMBL/GenBank/DDBJ databases">
        <title>The genomes of 5 underutilized Papilionoideae crops provide insights into root nodulation and disease resistanc.</title>
        <authorList>
            <person name="Jiang F."/>
        </authorList>
    </citation>
    <scope>NUCLEOTIDE SEQUENCE [LARGE SCALE GENOMIC DNA]</scope>
    <source>
        <strain evidence="1">JINMINGXINNONG_FW02</strain>
        <tissue evidence="1">Leaves</tissue>
    </source>
</reference>
<keyword evidence="3" id="KW-1185">Reference proteome</keyword>
<dbReference type="Proteomes" id="UP001374584">
    <property type="component" value="Unassembled WGS sequence"/>
</dbReference>
<dbReference type="InterPro" id="IPR035959">
    <property type="entry name" value="RutC-like_sf"/>
</dbReference>
<proteinExistence type="predicted"/>
<dbReference type="GO" id="GO:0017183">
    <property type="term" value="P:protein histidyl modification to diphthamide"/>
    <property type="evidence" value="ECO:0007669"/>
    <property type="project" value="TreeGrafter"/>
</dbReference>
<sequence>MLLICINFKHKPVAALILATLHEGILYMADHLGLDPPTMNLCQGGIGVELEQALKNSEVVAKCYNCSISTFAIVFVFVIYCSKRISSSDRLDIQEKQEILRQMKVSHLQEADTYKGLDPLFLYVLVPDLPKRYCSVYLKGA</sequence>
<dbReference type="PANTHER" id="PTHR12196">
    <property type="entry name" value="DOMAIN OF UNKNOWN FUNCTION 71 DUF71 -CONTAINING PROTEIN"/>
    <property type="match status" value="1"/>
</dbReference>
<evidence type="ECO:0000313" key="2">
    <source>
        <dbReference type="EMBL" id="KAK7364445.1"/>
    </source>
</evidence>